<proteinExistence type="predicted"/>
<keyword evidence="3" id="KW-1185">Reference proteome</keyword>
<dbReference type="EMBL" id="CH954179">
    <property type="protein sequence ID" value="KQS62234.1"/>
    <property type="molecule type" value="Genomic_DNA"/>
</dbReference>
<dbReference type="OrthoDB" id="7873204at2759"/>
<dbReference type="PRINTS" id="PR01217">
    <property type="entry name" value="PRICHEXTENSN"/>
</dbReference>
<reference evidence="2 3" key="1">
    <citation type="journal article" date="2007" name="Nature">
        <title>Evolution of genes and genomes on the Drosophila phylogeny.</title>
        <authorList>
            <consortium name="Drosophila 12 Genomes Consortium"/>
            <person name="Clark A.G."/>
            <person name="Eisen M.B."/>
            <person name="Smith D.R."/>
            <person name="Bergman C.M."/>
            <person name="Oliver B."/>
            <person name="Markow T.A."/>
            <person name="Kaufman T.C."/>
            <person name="Kellis M."/>
            <person name="Gelbart W."/>
            <person name="Iyer V.N."/>
            <person name="Pollard D.A."/>
            <person name="Sackton T.B."/>
            <person name="Larracuente A.M."/>
            <person name="Singh N.D."/>
            <person name="Abad J.P."/>
            <person name="Abt D.N."/>
            <person name="Adryan B."/>
            <person name="Aguade M."/>
            <person name="Akashi H."/>
            <person name="Anderson W.W."/>
            <person name="Aquadro C.F."/>
            <person name="Ardell D.H."/>
            <person name="Arguello R."/>
            <person name="Artieri C.G."/>
            <person name="Barbash D.A."/>
            <person name="Barker D."/>
            <person name="Barsanti P."/>
            <person name="Batterham P."/>
            <person name="Batzoglou S."/>
            <person name="Begun D."/>
            <person name="Bhutkar A."/>
            <person name="Blanco E."/>
            <person name="Bosak S.A."/>
            <person name="Bradley R.K."/>
            <person name="Brand A.D."/>
            <person name="Brent M.R."/>
            <person name="Brooks A.N."/>
            <person name="Brown R.H."/>
            <person name="Butlin R.K."/>
            <person name="Caggese C."/>
            <person name="Calvi B.R."/>
            <person name="Bernardo de Carvalho A."/>
            <person name="Caspi A."/>
            <person name="Castrezana S."/>
            <person name="Celniker S.E."/>
            <person name="Chang J.L."/>
            <person name="Chapple C."/>
            <person name="Chatterji S."/>
            <person name="Chinwalla A."/>
            <person name="Civetta A."/>
            <person name="Clifton S.W."/>
            <person name="Comeron J.M."/>
            <person name="Costello J.C."/>
            <person name="Coyne J.A."/>
            <person name="Daub J."/>
            <person name="David R.G."/>
            <person name="Delcher A.L."/>
            <person name="Delehaunty K."/>
            <person name="Do C.B."/>
            <person name="Ebling H."/>
            <person name="Edwards K."/>
            <person name="Eickbush T."/>
            <person name="Evans J.D."/>
            <person name="Filipski A."/>
            <person name="Findeiss S."/>
            <person name="Freyhult E."/>
            <person name="Fulton L."/>
            <person name="Fulton R."/>
            <person name="Garcia A.C."/>
            <person name="Gardiner A."/>
            <person name="Garfield D.A."/>
            <person name="Garvin B.E."/>
            <person name="Gibson G."/>
            <person name="Gilbert D."/>
            <person name="Gnerre S."/>
            <person name="Godfrey J."/>
            <person name="Good R."/>
            <person name="Gotea V."/>
            <person name="Gravely B."/>
            <person name="Greenberg A.J."/>
            <person name="Griffiths-Jones S."/>
            <person name="Gross S."/>
            <person name="Guigo R."/>
            <person name="Gustafson E.A."/>
            <person name="Haerty W."/>
            <person name="Hahn M.W."/>
            <person name="Halligan D.L."/>
            <person name="Halpern A.L."/>
            <person name="Halter G.M."/>
            <person name="Han M.V."/>
            <person name="Heger A."/>
            <person name="Hillier L."/>
            <person name="Hinrichs A.S."/>
            <person name="Holmes I."/>
            <person name="Hoskins R.A."/>
            <person name="Hubisz M.J."/>
            <person name="Hultmark D."/>
            <person name="Huntley M.A."/>
            <person name="Jaffe D.B."/>
            <person name="Jagadeeshan S."/>
            <person name="Jeck W.R."/>
            <person name="Johnson J."/>
            <person name="Jones C.D."/>
            <person name="Jordan W.C."/>
            <person name="Karpen G.H."/>
            <person name="Kataoka E."/>
            <person name="Keightley P.D."/>
            <person name="Kheradpour P."/>
            <person name="Kirkness E.F."/>
            <person name="Koerich L.B."/>
            <person name="Kristiansen K."/>
            <person name="Kudrna D."/>
            <person name="Kulathinal R.J."/>
            <person name="Kumar S."/>
            <person name="Kwok R."/>
            <person name="Lander E."/>
            <person name="Langley C.H."/>
            <person name="Lapoint R."/>
            <person name="Lazzaro B.P."/>
            <person name="Lee S.J."/>
            <person name="Levesque L."/>
            <person name="Li R."/>
            <person name="Lin C.F."/>
            <person name="Lin M.F."/>
            <person name="Lindblad-Toh K."/>
            <person name="Llopart A."/>
            <person name="Long M."/>
            <person name="Low L."/>
            <person name="Lozovsky E."/>
            <person name="Lu J."/>
            <person name="Luo M."/>
            <person name="Machado C.A."/>
            <person name="Makalowski W."/>
            <person name="Marzo M."/>
            <person name="Matsuda M."/>
            <person name="Matzkin L."/>
            <person name="McAllister B."/>
            <person name="McBride C.S."/>
            <person name="McKernan B."/>
            <person name="McKernan K."/>
            <person name="Mendez-Lago M."/>
            <person name="Minx P."/>
            <person name="Mollenhauer M.U."/>
            <person name="Montooth K."/>
            <person name="Mount S.M."/>
            <person name="Mu X."/>
            <person name="Myers E."/>
            <person name="Negre B."/>
            <person name="Newfeld S."/>
            <person name="Nielsen R."/>
            <person name="Noor M.A."/>
            <person name="O'Grady P."/>
            <person name="Pachter L."/>
            <person name="Papaceit M."/>
            <person name="Parisi M.J."/>
            <person name="Parisi M."/>
            <person name="Parts L."/>
            <person name="Pedersen J.S."/>
            <person name="Pesole G."/>
            <person name="Phillippy A.M."/>
            <person name="Ponting C.P."/>
            <person name="Pop M."/>
            <person name="Porcelli D."/>
            <person name="Powell J.R."/>
            <person name="Prohaska S."/>
            <person name="Pruitt K."/>
            <person name="Puig M."/>
            <person name="Quesneville H."/>
            <person name="Ram K.R."/>
            <person name="Rand D."/>
            <person name="Rasmussen M.D."/>
            <person name="Reed L.K."/>
            <person name="Reenan R."/>
            <person name="Reily A."/>
            <person name="Remington K.A."/>
            <person name="Rieger T.T."/>
            <person name="Ritchie M.G."/>
            <person name="Robin C."/>
            <person name="Rogers Y.H."/>
            <person name="Rohde C."/>
            <person name="Rozas J."/>
            <person name="Rubenfield M.J."/>
            <person name="Ruiz A."/>
            <person name="Russo S."/>
            <person name="Salzberg S.L."/>
            <person name="Sanchez-Gracia A."/>
            <person name="Saranga D.J."/>
            <person name="Sato H."/>
            <person name="Schaeffer S.W."/>
            <person name="Schatz M.C."/>
            <person name="Schlenke T."/>
            <person name="Schwartz R."/>
            <person name="Segarra C."/>
            <person name="Singh R.S."/>
            <person name="Sirot L."/>
            <person name="Sirota M."/>
            <person name="Sisneros N.B."/>
            <person name="Smith C.D."/>
            <person name="Smith T.F."/>
            <person name="Spieth J."/>
            <person name="Stage D.E."/>
            <person name="Stark A."/>
            <person name="Stephan W."/>
            <person name="Strausberg R.L."/>
            <person name="Strempel S."/>
            <person name="Sturgill D."/>
            <person name="Sutton G."/>
            <person name="Sutton G.G."/>
            <person name="Tao W."/>
            <person name="Teichmann S."/>
            <person name="Tobari Y.N."/>
            <person name="Tomimura Y."/>
            <person name="Tsolas J.M."/>
            <person name="Valente V.L."/>
            <person name="Venter E."/>
            <person name="Venter J.C."/>
            <person name="Vicario S."/>
            <person name="Vieira F.G."/>
            <person name="Vilella A.J."/>
            <person name="Villasante A."/>
            <person name="Walenz B."/>
            <person name="Wang J."/>
            <person name="Wasserman M."/>
            <person name="Watts T."/>
            <person name="Wilson D."/>
            <person name="Wilson R.K."/>
            <person name="Wing R.A."/>
            <person name="Wolfner M.F."/>
            <person name="Wong A."/>
            <person name="Wong G.K."/>
            <person name="Wu C.I."/>
            <person name="Wu G."/>
            <person name="Yamamoto D."/>
            <person name="Yang H.P."/>
            <person name="Yang S.P."/>
            <person name="Yorke J.A."/>
            <person name="Yoshida K."/>
            <person name="Zdobnov E."/>
            <person name="Zhang P."/>
            <person name="Zhang Y."/>
            <person name="Zimin A.V."/>
            <person name="Baldwin J."/>
            <person name="Abdouelleil A."/>
            <person name="Abdulkadir J."/>
            <person name="Abebe A."/>
            <person name="Abera B."/>
            <person name="Abreu J."/>
            <person name="Acer S.C."/>
            <person name="Aftuck L."/>
            <person name="Alexander A."/>
            <person name="An P."/>
            <person name="Anderson E."/>
            <person name="Anderson S."/>
            <person name="Arachi H."/>
            <person name="Azer M."/>
            <person name="Bachantsang P."/>
            <person name="Barry A."/>
            <person name="Bayul T."/>
            <person name="Berlin A."/>
            <person name="Bessette D."/>
            <person name="Bloom T."/>
            <person name="Blye J."/>
            <person name="Boguslavskiy L."/>
            <person name="Bonnet C."/>
            <person name="Boukhgalter B."/>
            <person name="Bourzgui I."/>
            <person name="Brown A."/>
            <person name="Cahill P."/>
            <person name="Channer S."/>
            <person name="Cheshatsang Y."/>
            <person name="Chuda L."/>
            <person name="Citroen M."/>
            <person name="Collymore A."/>
            <person name="Cooke P."/>
            <person name="Costello M."/>
            <person name="D'Aco K."/>
            <person name="Daza R."/>
            <person name="De Haan G."/>
            <person name="DeGray S."/>
            <person name="DeMaso C."/>
            <person name="Dhargay N."/>
            <person name="Dooley K."/>
            <person name="Dooley E."/>
            <person name="Doricent M."/>
            <person name="Dorje P."/>
            <person name="Dorjee K."/>
            <person name="Dupes A."/>
            <person name="Elong R."/>
            <person name="Falk J."/>
            <person name="Farina A."/>
            <person name="Faro S."/>
            <person name="Ferguson D."/>
            <person name="Fisher S."/>
            <person name="Foley C.D."/>
            <person name="Franke A."/>
            <person name="Friedrich D."/>
            <person name="Gadbois L."/>
            <person name="Gearin G."/>
            <person name="Gearin C.R."/>
            <person name="Giannoukos G."/>
            <person name="Goode T."/>
            <person name="Graham J."/>
            <person name="Grandbois E."/>
            <person name="Grewal S."/>
            <person name="Gyaltsen K."/>
            <person name="Hafez N."/>
            <person name="Hagos B."/>
            <person name="Hall J."/>
            <person name="Henson C."/>
            <person name="Hollinger A."/>
            <person name="Honan T."/>
            <person name="Huard M.D."/>
            <person name="Hughes L."/>
            <person name="Hurhula B."/>
            <person name="Husby M.E."/>
            <person name="Kamat A."/>
            <person name="Kanga B."/>
            <person name="Kashin S."/>
            <person name="Khazanovich D."/>
            <person name="Kisner P."/>
            <person name="Lance K."/>
            <person name="Lara M."/>
            <person name="Lee W."/>
            <person name="Lennon N."/>
            <person name="Letendre F."/>
            <person name="LeVine R."/>
            <person name="Lipovsky A."/>
            <person name="Liu X."/>
            <person name="Liu J."/>
            <person name="Liu S."/>
            <person name="Lokyitsang T."/>
            <person name="Lokyitsang Y."/>
            <person name="Lubonja R."/>
            <person name="Lui A."/>
            <person name="MacDonald P."/>
            <person name="Magnisalis V."/>
            <person name="Maru K."/>
            <person name="Matthews C."/>
            <person name="McCusker W."/>
            <person name="McDonough S."/>
            <person name="Mehta T."/>
            <person name="Meldrim J."/>
            <person name="Meneus L."/>
            <person name="Mihai O."/>
            <person name="Mihalev A."/>
            <person name="Mihova T."/>
            <person name="Mittelman R."/>
            <person name="Mlenga V."/>
            <person name="Montmayeur A."/>
            <person name="Mulrain L."/>
            <person name="Navidi A."/>
            <person name="Naylor J."/>
            <person name="Negash T."/>
            <person name="Nguyen T."/>
            <person name="Nguyen N."/>
            <person name="Nicol R."/>
            <person name="Norbu C."/>
            <person name="Norbu N."/>
            <person name="Novod N."/>
            <person name="O'Neill B."/>
            <person name="Osman S."/>
            <person name="Markiewicz E."/>
            <person name="Oyono O.L."/>
            <person name="Patti C."/>
            <person name="Phunkhang P."/>
            <person name="Pierre F."/>
            <person name="Priest M."/>
            <person name="Raghuraman S."/>
            <person name="Rege F."/>
            <person name="Reyes R."/>
            <person name="Rise C."/>
            <person name="Rogov P."/>
            <person name="Ross K."/>
            <person name="Ryan E."/>
            <person name="Settipalli S."/>
            <person name="Shea T."/>
            <person name="Sherpa N."/>
            <person name="Shi L."/>
            <person name="Shih D."/>
            <person name="Sparrow T."/>
            <person name="Spaulding J."/>
            <person name="Stalker J."/>
            <person name="Stange-Thomann N."/>
            <person name="Stavropoulos S."/>
            <person name="Stone C."/>
            <person name="Strader C."/>
            <person name="Tesfaye S."/>
            <person name="Thomson T."/>
            <person name="Thoulutsang Y."/>
            <person name="Thoulutsang D."/>
            <person name="Topham K."/>
            <person name="Topping I."/>
            <person name="Tsamla T."/>
            <person name="Vassiliev H."/>
            <person name="Vo A."/>
            <person name="Wangchuk T."/>
            <person name="Wangdi T."/>
            <person name="Weiand M."/>
            <person name="Wilkinson J."/>
            <person name="Wilson A."/>
            <person name="Yadav S."/>
            <person name="Young G."/>
            <person name="Yu Q."/>
            <person name="Zembek L."/>
            <person name="Zhong D."/>
            <person name="Zimmer A."/>
            <person name="Zwirko Z."/>
            <person name="Jaffe D.B."/>
            <person name="Alvarez P."/>
            <person name="Brockman W."/>
            <person name="Butler J."/>
            <person name="Chin C."/>
            <person name="Gnerre S."/>
            <person name="Grabherr M."/>
            <person name="Kleber M."/>
            <person name="Mauceli E."/>
            <person name="MacCallum I."/>
        </authorList>
    </citation>
    <scope>NUCLEOTIDE SEQUENCE [LARGE SCALE GENOMIC DNA]</scope>
    <source>
        <strain evidence="2 3">TSC#14021-0224.01</strain>
    </source>
</reference>
<name>A0A0Q5VYV9_DROER</name>
<dbReference type="Proteomes" id="UP000008711">
    <property type="component" value="Unassembled WGS sequence"/>
</dbReference>
<reference evidence="2 3" key="2">
    <citation type="journal article" date="2008" name="Bioinformatics">
        <title>Assembly reconciliation.</title>
        <authorList>
            <person name="Zimin A.V."/>
            <person name="Smith D.R."/>
            <person name="Sutton G."/>
            <person name="Yorke J.A."/>
        </authorList>
    </citation>
    <scope>NUCLEOTIDE SEQUENCE [LARGE SCALE GENOMIC DNA]</scope>
    <source>
        <strain evidence="2 3">TSC#14021-0224.01</strain>
    </source>
</reference>
<feature type="compositionally biased region" description="Low complexity" evidence="1">
    <location>
        <begin position="155"/>
        <end position="174"/>
    </location>
</feature>
<organism evidence="2 3">
    <name type="scientific">Drosophila erecta</name>
    <name type="common">Fruit fly</name>
    <dbReference type="NCBI Taxonomy" id="7220"/>
    <lineage>
        <taxon>Eukaryota</taxon>
        <taxon>Metazoa</taxon>
        <taxon>Ecdysozoa</taxon>
        <taxon>Arthropoda</taxon>
        <taxon>Hexapoda</taxon>
        <taxon>Insecta</taxon>
        <taxon>Pterygota</taxon>
        <taxon>Neoptera</taxon>
        <taxon>Endopterygota</taxon>
        <taxon>Diptera</taxon>
        <taxon>Brachycera</taxon>
        <taxon>Muscomorpha</taxon>
        <taxon>Ephydroidea</taxon>
        <taxon>Drosophilidae</taxon>
        <taxon>Drosophila</taxon>
        <taxon>Sophophora</taxon>
    </lineage>
</organism>
<evidence type="ECO:0000256" key="1">
    <source>
        <dbReference type="SAM" id="MobiDB-lite"/>
    </source>
</evidence>
<evidence type="ECO:0000313" key="2">
    <source>
        <dbReference type="EMBL" id="KQS62234.1"/>
    </source>
</evidence>
<evidence type="ECO:0000313" key="3">
    <source>
        <dbReference type="Proteomes" id="UP000008711"/>
    </source>
</evidence>
<accession>A0A0Q5VYV9</accession>
<gene>
    <name evidence="2" type="primary">Dere\GG26661</name>
    <name evidence="2" type="synonym">GG26661</name>
    <name evidence="2" type="ORF">Dere_GG26661</name>
</gene>
<dbReference type="AlphaFoldDB" id="A0A0Q5VYV9"/>
<sequence>MKLFGGLIIWVCLAAPGPNWLSTCATGFQVQVRIPIWDVAGLIKRVTTSTTGHVSYQKKKERPVPEDFWPPLHGYYDPLAYPPPPFYPYPPYVPPNKPPIHPPTHRPTNPPTRPPTKAPTNPPTKPPTNPPTNPPTTTKPPEETTTEATTEETTESPTDTTSTTDTTTEPTTEPSICSTFPQLPICQVSKSVHLVNKSSNVLYPEKKLSIETVPHSVTSLCFYYPRLCTKPEEAQFVRLSDENGRPLLLISAVEENPSKNKRRNH</sequence>
<feature type="compositionally biased region" description="Pro residues" evidence="1">
    <location>
        <begin position="108"/>
        <end position="138"/>
    </location>
</feature>
<feature type="region of interest" description="Disordered" evidence="1">
    <location>
        <begin position="97"/>
        <end position="177"/>
    </location>
</feature>
<protein>
    <submittedName>
        <fullName evidence="2">Uncharacterized protein</fullName>
    </submittedName>
</protein>